<dbReference type="SMART" id="SM00490">
    <property type="entry name" value="HELICc"/>
    <property type="match status" value="1"/>
</dbReference>
<keyword evidence="12" id="KW-0233">DNA recombination</keyword>
<comment type="caution">
    <text evidence="20">The sequence shown here is derived from an EMBL/GenBank/DDBJ whole genome shotgun (WGS) entry which is preliminary data.</text>
</comment>
<dbReference type="SMART" id="SM00956">
    <property type="entry name" value="RQC"/>
    <property type="match status" value="1"/>
</dbReference>
<proteinExistence type="inferred from homology"/>
<keyword evidence="21" id="KW-1185">Reference proteome</keyword>
<comment type="cofactor">
    <cofactor evidence="1">
        <name>Mg(2+)</name>
        <dbReference type="ChEBI" id="CHEBI:18420"/>
    </cofactor>
</comment>
<evidence type="ECO:0000256" key="7">
    <source>
        <dbReference type="ARBA" id="ARBA00022801"/>
    </source>
</evidence>
<reference evidence="20 21" key="1">
    <citation type="submission" date="2014-04" db="EMBL/GenBank/DDBJ databases">
        <title>Draft Genome Sequence of Synergistes jonesii.</title>
        <authorList>
            <person name="Coil D.A."/>
            <person name="Eisen J.A."/>
            <person name="Holland-Moritz H.E."/>
        </authorList>
    </citation>
    <scope>NUCLEOTIDE SEQUENCE [LARGE SCALE GENOMIC DNA]</scope>
    <source>
        <strain evidence="20 21">78-1</strain>
    </source>
</reference>
<dbReference type="InterPro" id="IPR011545">
    <property type="entry name" value="DEAD/DEAH_box_helicase_dom"/>
</dbReference>
<keyword evidence="14" id="KW-0413">Isomerase</keyword>
<dbReference type="FunFam" id="1.10.150.80:FF:000002">
    <property type="entry name" value="ATP-dependent DNA helicase RecQ"/>
    <property type="match status" value="1"/>
</dbReference>
<dbReference type="SUPFAM" id="SSF46785">
    <property type="entry name" value="Winged helix' DNA-binding domain"/>
    <property type="match status" value="1"/>
</dbReference>
<dbReference type="eggNOG" id="COG0514">
    <property type="taxonomic scope" value="Bacteria"/>
</dbReference>
<dbReference type="NCBIfam" id="TIGR00614">
    <property type="entry name" value="recQ_fam"/>
    <property type="match status" value="1"/>
</dbReference>
<dbReference type="PROSITE" id="PS51194">
    <property type="entry name" value="HELICASE_CTER"/>
    <property type="match status" value="1"/>
</dbReference>
<evidence type="ECO:0000313" key="21">
    <source>
        <dbReference type="Proteomes" id="UP000027665"/>
    </source>
</evidence>
<dbReference type="Pfam" id="PF16124">
    <property type="entry name" value="RecQ_Zn_bind"/>
    <property type="match status" value="1"/>
</dbReference>
<dbReference type="AlphaFoldDB" id="A0A073ISA3"/>
<keyword evidence="11" id="KW-0238">DNA-binding</keyword>
<evidence type="ECO:0000256" key="1">
    <source>
        <dbReference type="ARBA" id="ARBA00001946"/>
    </source>
</evidence>
<dbReference type="CDD" id="cd17920">
    <property type="entry name" value="DEXHc_RecQ"/>
    <property type="match status" value="1"/>
</dbReference>
<dbReference type="GO" id="GO:0005737">
    <property type="term" value="C:cytoplasm"/>
    <property type="evidence" value="ECO:0007669"/>
    <property type="project" value="TreeGrafter"/>
</dbReference>
<evidence type="ECO:0000256" key="15">
    <source>
        <dbReference type="ARBA" id="ARBA00034617"/>
    </source>
</evidence>
<dbReference type="EMBL" id="JMKI01000021">
    <property type="protein sequence ID" value="KEJ92654.1"/>
    <property type="molecule type" value="Genomic_DNA"/>
</dbReference>
<dbReference type="InterPro" id="IPR032284">
    <property type="entry name" value="RecQ_Zn-bd"/>
</dbReference>
<dbReference type="Gene3D" id="3.40.50.300">
    <property type="entry name" value="P-loop containing nucleotide triphosphate hydrolases"/>
    <property type="match status" value="2"/>
</dbReference>
<dbReference type="GO" id="GO:0016787">
    <property type="term" value="F:hydrolase activity"/>
    <property type="evidence" value="ECO:0007669"/>
    <property type="project" value="UniProtKB-KW"/>
</dbReference>
<evidence type="ECO:0000256" key="16">
    <source>
        <dbReference type="NCBIfam" id="TIGR01389"/>
    </source>
</evidence>
<keyword evidence="7" id="KW-0378">Hydrolase</keyword>
<dbReference type="SMART" id="SM00341">
    <property type="entry name" value="HRDC"/>
    <property type="match status" value="1"/>
</dbReference>
<dbReference type="InterPro" id="IPR027417">
    <property type="entry name" value="P-loop_NTPase"/>
</dbReference>
<organism evidence="20 21">
    <name type="scientific">Synergistes jonesii</name>
    <dbReference type="NCBI Taxonomy" id="2754"/>
    <lineage>
        <taxon>Bacteria</taxon>
        <taxon>Thermotogati</taxon>
        <taxon>Synergistota</taxon>
        <taxon>Synergistia</taxon>
        <taxon>Synergistales</taxon>
        <taxon>Synergistaceae</taxon>
        <taxon>Synergistes</taxon>
    </lineage>
</organism>
<dbReference type="PROSITE" id="PS51192">
    <property type="entry name" value="HELICASE_ATP_BIND_1"/>
    <property type="match status" value="1"/>
</dbReference>
<comment type="similarity">
    <text evidence="3">Belongs to the helicase family. RecQ subfamily.</text>
</comment>
<dbReference type="GO" id="GO:0009432">
    <property type="term" value="P:SOS response"/>
    <property type="evidence" value="ECO:0007669"/>
    <property type="project" value="UniProtKB-UniRule"/>
</dbReference>
<evidence type="ECO:0000256" key="5">
    <source>
        <dbReference type="ARBA" id="ARBA00022741"/>
    </source>
</evidence>
<evidence type="ECO:0000256" key="8">
    <source>
        <dbReference type="ARBA" id="ARBA00022806"/>
    </source>
</evidence>
<evidence type="ECO:0000256" key="10">
    <source>
        <dbReference type="ARBA" id="ARBA00022840"/>
    </source>
</evidence>
<dbReference type="InterPro" id="IPR018982">
    <property type="entry name" value="RQC_domain"/>
</dbReference>
<keyword evidence="4" id="KW-0479">Metal-binding</keyword>
<dbReference type="PANTHER" id="PTHR13710">
    <property type="entry name" value="DNA HELICASE RECQ FAMILY MEMBER"/>
    <property type="match status" value="1"/>
</dbReference>
<feature type="domain" description="Helicase C-terminal" evidence="19">
    <location>
        <begin position="224"/>
        <end position="369"/>
    </location>
</feature>
<dbReference type="GO" id="GO:0030894">
    <property type="term" value="C:replisome"/>
    <property type="evidence" value="ECO:0007669"/>
    <property type="project" value="TreeGrafter"/>
</dbReference>
<dbReference type="InterPro" id="IPR044876">
    <property type="entry name" value="HRDC_dom_sf"/>
</dbReference>
<feature type="domain" description="HRDC" evidence="17">
    <location>
        <begin position="534"/>
        <end position="612"/>
    </location>
</feature>
<dbReference type="InterPro" id="IPR004589">
    <property type="entry name" value="DNA_helicase_ATP-dep_RecQ"/>
</dbReference>
<dbReference type="GO" id="GO:0006310">
    <property type="term" value="P:DNA recombination"/>
    <property type="evidence" value="ECO:0007669"/>
    <property type="project" value="UniProtKB-UniRule"/>
</dbReference>
<evidence type="ECO:0000259" key="17">
    <source>
        <dbReference type="PROSITE" id="PS50967"/>
    </source>
</evidence>
<dbReference type="GeneID" id="90983234"/>
<evidence type="ECO:0000256" key="2">
    <source>
        <dbReference type="ARBA" id="ARBA00001947"/>
    </source>
</evidence>
<evidence type="ECO:0000256" key="4">
    <source>
        <dbReference type="ARBA" id="ARBA00022723"/>
    </source>
</evidence>
<dbReference type="InterPro" id="IPR002121">
    <property type="entry name" value="HRDC_dom"/>
</dbReference>
<dbReference type="GO" id="GO:0006260">
    <property type="term" value="P:DNA replication"/>
    <property type="evidence" value="ECO:0007669"/>
    <property type="project" value="InterPro"/>
</dbReference>
<dbReference type="EC" id="5.6.2.4" evidence="16"/>
<dbReference type="Gene3D" id="1.10.150.80">
    <property type="entry name" value="HRDC domain"/>
    <property type="match status" value="1"/>
</dbReference>
<dbReference type="SUPFAM" id="SSF52540">
    <property type="entry name" value="P-loop containing nucleoside triphosphate hydrolases"/>
    <property type="match status" value="1"/>
</dbReference>
<accession>A0A073ISA3</accession>
<dbReference type="InterPro" id="IPR036390">
    <property type="entry name" value="WH_DNA-bd_sf"/>
</dbReference>
<dbReference type="FunFam" id="3.40.50.300:FF:000296">
    <property type="entry name" value="ATP-dependent DNA helicase RecQ"/>
    <property type="match status" value="1"/>
</dbReference>
<evidence type="ECO:0000259" key="18">
    <source>
        <dbReference type="PROSITE" id="PS51192"/>
    </source>
</evidence>
<gene>
    <name evidence="20" type="ORF">EH55_02530</name>
</gene>
<dbReference type="GO" id="GO:0009378">
    <property type="term" value="F:four-way junction helicase activity"/>
    <property type="evidence" value="ECO:0007669"/>
    <property type="project" value="TreeGrafter"/>
</dbReference>
<dbReference type="InterPro" id="IPR010997">
    <property type="entry name" value="HRDC-like_sf"/>
</dbReference>
<dbReference type="PANTHER" id="PTHR13710:SF105">
    <property type="entry name" value="ATP-DEPENDENT DNA HELICASE Q1"/>
    <property type="match status" value="1"/>
</dbReference>
<protein>
    <recommendedName>
        <fullName evidence="16">DNA helicase RecQ</fullName>
        <ecNumber evidence="16">5.6.2.4</ecNumber>
    </recommendedName>
</protein>
<dbReference type="PROSITE" id="PS50967">
    <property type="entry name" value="HRDC"/>
    <property type="match status" value="1"/>
</dbReference>
<keyword evidence="9" id="KW-0862">Zinc</keyword>
<evidence type="ECO:0000256" key="13">
    <source>
        <dbReference type="ARBA" id="ARBA00023204"/>
    </source>
</evidence>
<feature type="domain" description="Helicase ATP-binding" evidence="18">
    <location>
        <begin position="31"/>
        <end position="200"/>
    </location>
</feature>
<dbReference type="STRING" id="2754.EH55_02530"/>
<evidence type="ECO:0000256" key="14">
    <source>
        <dbReference type="ARBA" id="ARBA00023235"/>
    </source>
</evidence>
<dbReference type="OrthoDB" id="143059at2"/>
<keyword evidence="10" id="KW-0067">ATP-binding</keyword>
<keyword evidence="5" id="KW-0547">Nucleotide-binding</keyword>
<evidence type="ECO:0000256" key="12">
    <source>
        <dbReference type="ARBA" id="ARBA00023172"/>
    </source>
</evidence>
<keyword evidence="13" id="KW-0234">DNA repair</keyword>
<keyword evidence="8 20" id="KW-0347">Helicase</keyword>
<dbReference type="NCBIfam" id="TIGR01389">
    <property type="entry name" value="recQ"/>
    <property type="match status" value="1"/>
</dbReference>
<keyword evidence="6" id="KW-0227">DNA damage</keyword>
<evidence type="ECO:0000256" key="11">
    <source>
        <dbReference type="ARBA" id="ARBA00023125"/>
    </source>
</evidence>
<dbReference type="InterPro" id="IPR001650">
    <property type="entry name" value="Helicase_C-like"/>
</dbReference>
<dbReference type="RefSeq" id="WP_037975340.1">
    <property type="nucleotide sequence ID" value="NZ_JMKI01000021.1"/>
</dbReference>
<dbReference type="GO" id="GO:0046872">
    <property type="term" value="F:metal ion binding"/>
    <property type="evidence" value="ECO:0007669"/>
    <property type="project" value="UniProtKB-KW"/>
</dbReference>
<dbReference type="Pfam" id="PF00570">
    <property type="entry name" value="HRDC"/>
    <property type="match status" value="1"/>
</dbReference>
<comment type="cofactor">
    <cofactor evidence="2">
        <name>Zn(2+)</name>
        <dbReference type="ChEBI" id="CHEBI:29105"/>
    </cofactor>
</comment>
<dbReference type="Proteomes" id="UP000027665">
    <property type="component" value="Unassembled WGS sequence"/>
</dbReference>
<dbReference type="SMART" id="SM00487">
    <property type="entry name" value="DEXDc"/>
    <property type="match status" value="1"/>
</dbReference>
<dbReference type="InterPro" id="IPR014001">
    <property type="entry name" value="Helicase_ATP-bd"/>
</dbReference>
<sequence>MKESTGADGALKVLKKVFGYSSFRKGQKEIIEALCGGRDALCIMPTGAGKSLCYQIPAVMSDGLTVVISPLISLMKDQVDALLQNGIGAASINSSLEREELSSAFSHARRKMIKLLYIAPERLDAGSFGDFLRDVDVRLVVVDEAHCVSHWGHDFRPSYLGIAPTVASLPKRPTVAAFTATATPEVRDDIVAQLALREPFTLTTGFDRANLFFHVEHPSDKNAALLRYIKQFKGASGIVYASTRKNVEAICEALRARGISAVRYHAGLSDDERARNQEAFIYDRADVMVATNAFGMGIDKSNVRYVAHYNMPQNIDAYYQEAGRAGRDGLPADCALFYGARDVATARWFIERAPGETREAARRKLRAMMDYCHTGGCLRAFMLKYFGEGGVPEKCGSCGSCTGDAELAEITTDAQKIISCVYRMAQATGGKKFGASMLVDVLRGSRRAEIMRLGFERISTWGILKDASAHDVREMIDFLIASNYLSAGDGDFPVISFTEETAPFLRSPGRLFMRKFDERAESAGKIKKSATRPLSAHDDLFELLRELRRAIAKEEGVPPYVVFTDKTLAAICETLPADEEEFLEVPGVGAAKLARYGRAFLDAVAGWKRPLR</sequence>
<dbReference type="PATRIC" id="fig|2754.20.peg.657"/>
<dbReference type="GO" id="GO:0003677">
    <property type="term" value="F:DNA binding"/>
    <property type="evidence" value="ECO:0007669"/>
    <property type="project" value="UniProtKB-KW"/>
</dbReference>
<comment type="catalytic activity">
    <reaction evidence="15">
        <text>Couples ATP hydrolysis with the unwinding of duplex DNA by translocating in the 3'-5' direction.</text>
        <dbReference type="EC" id="5.6.2.4"/>
    </reaction>
</comment>
<evidence type="ECO:0000256" key="3">
    <source>
        <dbReference type="ARBA" id="ARBA00005446"/>
    </source>
</evidence>
<evidence type="ECO:0000256" key="9">
    <source>
        <dbReference type="ARBA" id="ARBA00022833"/>
    </source>
</evidence>
<dbReference type="GO" id="GO:0005524">
    <property type="term" value="F:ATP binding"/>
    <property type="evidence" value="ECO:0007669"/>
    <property type="project" value="UniProtKB-KW"/>
</dbReference>
<dbReference type="GO" id="GO:0006281">
    <property type="term" value="P:DNA repair"/>
    <property type="evidence" value="ECO:0007669"/>
    <property type="project" value="UniProtKB-KW"/>
</dbReference>
<dbReference type="InterPro" id="IPR006293">
    <property type="entry name" value="DNA_helicase_ATP-dep_RecQ_bac"/>
</dbReference>
<dbReference type="Gene3D" id="1.10.10.10">
    <property type="entry name" value="Winged helix-like DNA-binding domain superfamily/Winged helix DNA-binding domain"/>
    <property type="match status" value="1"/>
</dbReference>
<dbReference type="Pfam" id="PF09382">
    <property type="entry name" value="RQC"/>
    <property type="match status" value="1"/>
</dbReference>
<evidence type="ECO:0000313" key="20">
    <source>
        <dbReference type="EMBL" id="KEJ92654.1"/>
    </source>
</evidence>
<dbReference type="GO" id="GO:0043590">
    <property type="term" value="C:bacterial nucleoid"/>
    <property type="evidence" value="ECO:0007669"/>
    <property type="project" value="TreeGrafter"/>
</dbReference>
<dbReference type="InterPro" id="IPR036388">
    <property type="entry name" value="WH-like_DNA-bd_sf"/>
</dbReference>
<evidence type="ECO:0000259" key="19">
    <source>
        <dbReference type="PROSITE" id="PS51194"/>
    </source>
</evidence>
<dbReference type="SUPFAM" id="SSF47819">
    <property type="entry name" value="HRDC-like"/>
    <property type="match status" value="1"/>
</dbReference>
<name>A0A073ISA3_9BACT</name>
<dbReference type="GO" id="GO:0043138">
    <property type="term" value="F:3'-5' DNA helicase activity"/>
    <property type="evidence" value="ECO:0007669"/>
    <property type="project" value="UniProtKB-EC"/>
</dbReference>
<evidence type="ECO:0000256" key="6">
    <source>
        <dbReference type="ARBA" id="ARBA00022763"/>
    </source>
</evidence>
<dbReference type="Pfam" id="PF00270">
    <property type="entry name" value="DEAD"/>
    <property type="match status" value="1"/>
</dbReference>
<dbReference type="Pfam" id="PF00271">
    <property type="entry name" value="Helicase_C"/>
    <property type="match status" value="1"/>
</dbReference>